<comment type="caution">
    <text evidence="9">The sequence shown here is derived from an EMBL/GenBank/DDBJ whole genome shotgun (WGS) entry which is preliminary data.</text>
</comment>
<comment type="subcellular location">
    <subcellularLocation>
        <location evidence="1 7">Cell membrane</location>
        <topology evidence="1 7">Multi-pass membrane protein</topology>
    </subcellularLocation>
</comment>
<evidence type="ECO:0000313" key="9">
    <source>
        <dbReference type="EMBL" id="RBP36828.1"/>
    </source>
</evidence>
<keyword evidence="4 7" id="KW-0812">Transmembrane</keyword>
<accession>A0A366H5V5</accession>
<feature type="transmembrane region" description="Helical" evidence="7">
    <location>
        <begin position="136"/>
        <end position="155"/>
    </location>
</feature>
<dbReference type="PANTHER" id="PTHR30151:SF0">
    <property type="entry name" value="ABC TRANSPORTER PERMEASE PROTEIN MJ0413-RELATED"/>
    <property type="match status" value="1"/>
</dbReference>
<name>A0A366H5V5_9BURK</name>
<evidence type="ECO:0000256" key="3">
    <source>
        <dbReference type="ARBA" id="ARBA00022475"/>
    </source>
</evidence>
<feature type="transmembrane region" description="Helical" evidence="7">
    <location>
        <begin position="232"/>
        <end position="250"/>
    </location>
</feature>
<protein>
    <submittedName>
        <fullName evidence="9">NitT/TauT family transport system permease protein</fullName>
    </submittedName>
</protein>
<keyword evidence="2 7" id="KW-0813">Transport</keyword>
<dbReference type="SUPFAM" id="SSF161098">
    <property type="entry name" value="MetI-like"/>
    <property type="match status" value="1"/>
</dbReference>
<keyword evidence="10" id="KW-1185">Reference proteome</keyword>
<feature type="transmembrane region" description="Helical" evidence="7">
    <location>
        <begin position="20"/>
        <end position="43"/>
    </location>
</feature>
<dbReference type="GO" id="GO:0005886">
    <property type="term" value="C:plasma membrane"/>
    <property type="evidence" value="ECO:0007669"/>
    <property type="project" value="UniProtKB-SubCell"/>
</dbReference>
<keyword evidence="5 7" id="KW-1133">Transmembrane helix</keyword>
<dbReference type="EMBL" id="QNRQ01000011">
    <property type="protein sequence ID" value="RBP36828.1"/>
    <property type="molecule type" value="Genomic_DNA"/>
</dbReference>
<dbReference type="AlphaFoldDB" id="A0A366H5V5"/>
<evidence type="ECO:0000256" key="2">
    <source>
        <dbReference type="ARBA" id="ARBA00022448"/>
    </source>
</evidence>
<organism evidence="9 10">
    <name type="scientific">Eoetvoesiella caeni</name>
    <dbReference type="NCBI Taxonomy" id="645616"/>
    <lineage>
        <taxon>Bacteria</taxon>
        <taxon>Pseudomonadati</taxon>
        <taxon>Pseudomonadota</taxon>
        <taxon>Betaproteobacteria</taxon>
        <taxon>Burkholderiales</taxon>
        <taxon>Alcaligenaceae</taxon>
        <taxon>Eoetvoesiella</taxon>
    </lineage>
</organism>
<evidence type="ECO:0000256" key="1">
    <source>
        <dbReference type="ARBA" id="ARBA00004651"/>
    </source>
</evidence>
<dbReference type="Proteomes" id="UP000253628">
    <property type="component" value="Unassembled WGS sequence"/>
</dbReference>
<feature type="domain" description="ABC transmembrane type-1" evidence="8">
    <location>
        <begin position="70"/>
        <end position="254"/>
    </location>
</feature>
<dbReference type="InterPro" id="IPR035906">
    <property type="entry name" value="MetI-like_sf"/>
</dbReference>
<dbReference type="RefSeq" id="WP_211317266.1">
    <property type="nucleotide sequence ID" value="NZ_JACCEU010000003.1"/>
</dbReference>
<feature type="transmembrane region" description="Helical" evidence="7">
    <location>
        <begin position="77"/>
        <end position="96"/>
    </location>
</feature>
<evidence type="ECO:0000256" key="4">
    <source>
        <dbReference type="ARBA" id="ARBA00022692"/>
    </source>
</evidence>
<evidence type="ECO:0000259" key="8">
    <source>
        <dbReference type="PROSITE" id="PS50928"/>
    </source>
</evidence>
<dbReference type="PANTHER" id="PTHR30151">
    <property type="entry name" value="ALKANE SULFONATE ABC TRANSPORTER-RELATED, MEMBRANE SUBUNIT"/>
    <property type="match status" value="1"/>
</dbReference>
<dbReference type="InterPro" id="IPR000515">
    <property type="entry name" value="MetI-like"/>
</dbReference>
<feature type="transmembrane region" description="Helical" evidence="7">
    <location>
        <begin position="108"/>
        <end position="130"/>
    </location>
</feature>
<proteinExistence type="inferred from homology"/>
<keyword evidence="6 7" id="KW-0472">Membrane</keyword>
<reference evidence="9 10" key="1">
    <citation type="submission" date="2018-06" db="EMBL/GenBank/DDBJ databases">
        <title>Genomic Encyclopedia of Type Strains, Phase IV (KMG-IV): sequencing the most valuable type-strain genomes for metagenomic binning, comparative biology and taxonomic classification.</title>
        <authorList>
            <person name="Goeker M."/>
        </authorList>
    </citation>
    <scope>NUCLEOTIDE SEQUENCE [LARGE SCALE GENOMIC DNA]</scope>
    <source>
        <strain evidence="9 10">DSM 25520</strain>
    </source>
</reference>
<dbReference type="Gene3D" id="1.10.3720.10">
    <property type="entry name" value="MetI-like"/>
    <property type="match status" value="1"/>
</dbReference>
<dbReference type="GO" id="GO:0055085">
    <property type="term" value="P:transmembrane transport"/>
    <property type="evidence" value="ECO:0007669"/>
    <property type="project" value="InterPro"/>
</dbReference>
<keyword evidence="3" id="KW-1003">Cell membrane</keyword>
<dbReference type="Pfam" id="PF00528">
    <property type="entry name" value="BPD_transp_1"/>
    <property type="match status" value="1"/>
</dbReference>
<sequence length="264" mass="28679">MAATRLMTTSAAHFKHKVRILRLLLIAVILLAWQALSMSGLLYQDVVPGLPAVARGLYRLLADPEFYSNLWATAGETILATVLGSATGLAGGMLLGGSRYLQRAFERYLYYLGPTPKIIFFPLMILWFGVGPSSKVALGVLSCFFPVALAVATGMRRIPPIFVRVGRSLRATPMQMATRIYLPAMREPVVNGIRLGFGVSVIMVLLAETKLSNQGLGFLVIQNYQRFDMPGMYALLIAVFALAVAVNALLSRLAGTKRSQGVSI</sequence>
<evidence type="ECO:0000256" key="6">
    <source>
        <dbReference type="ARBA" id="ARBA00023136"/>
    </source>
</evidence>
<feature type="transmembrane region" description="Helical" evidence="7">
    <location>
        <begin position="189"/>
        <end position="207"/>
    </location>
</feature>
<evidence type="ECO:0000256" key="5">
    <source>
        <dbReference type="ARBA" id="ARBA00022989"/>
    </source>
</evidence>
<comment type="similarity">
    <text evidence="7">Belongs to the binding-protein-dependent transport system permease family.</text>
</comment>
<evidence type="ECO:0000256" key="7">
    <source>
        <dbReference type="RuleBase" id="RU363032"/>
    </source>
</evidence>
<dbReference type="PROSITE" id="PS50928">
    <property type="entry name" value="ABC_TM1"/>
    <property type="match status" value="1"/>
</dbReference>
<evidence type="ECO:0000313" key="10">
    <source>
        <dbReference type="Proteomes" id="UP000253628"/>
    </source>
</evidence>
<gene>
    <name evidence="9" type="ORF">DFR37_111136</name>
</gene>